<evidence type="ECO:0000259" key="22">
    <source>
        <dbReference type="PROSITE" id="PS51473"/>
    </source>
</evidence>
<dbReference type="FunFam" id="3.30.200.20:FF:000142">
    <property type="entry name" value="Cysteine-rich receptor-like protein kinase 10"/>
    <property type="match status" value="1"/>
</dbReference>
<feature type="compositionally biased region" description="Polar residues" evidence="18">
    <location>
        <begin position="646"/>
        <end position="662"/>
    </location>
</feature>
<evidence type="ECO:0000256" key="16">
    <source>
        <dbReference type="ARBA" id="ARBA00047951"/>
    </source>
</evidence>
<comment type="subcellular location">
    <subcellularLocation>
        <location evidence="1">Membrane</location>
        <topology evidence="1">Single-pass membrane protein</topology>
    </subcellularLocation>
</comment>
<dbReference type="PANTHER" id="PTHR27002:SF1050">
    <property type="entry name" value="CYSTEINE-RICH RECEPTOR-LIKE PROTEIN KINASE 5"/>
    <property type="match status" value="1"/>
</dbReference>
<dbReference type="GO" id="GO:0005886">
    <property type="term" value="C:plasma membrane"/>
    <property type="evidence" value="ECO:0007669"/>
    <property type="project" value="TreeGrafter"/>
</dbReference>
<keyword evidence="6 20" id="KW-0732">Signal</keyword>
<dbReference type="Gene3D" id="1.10.510.10">
    <property type="entry name" value="Transferase(Phosphotransferase) domain 1"/>
    <property type="match status" value="1"/>
</dbReference>
<evidence type="ECO:0000313" key="24">
    <source>
        <dbReference type="Proteomes" id="UP001415857"/>
    </source>
</evidence>
<evidence type="ECO:0000256" key="2">
    <source>
        <dbReference type="ARBA" id="ARBA00022527"/>
    </source>
</evidence>
<dbReference type="InterPro" id="IPR011009">
    <property type="entry name" value="Kinase-like_dom_sf"/>
</dbReference>
<evidence type="ECO:0008006" key="25">
    <source>
        <dbReference type="Google" id="ProtNLM"/>
    </source>
</evidence>
<dbReference type="FunFam" id="1.10.510.10:FF:000129">
    <property type="entry name" value="cysteine-rich receptor-like protein kinase 10"/>
    <property type="match status" value="1"/>
</dbReference>
<evidence type="ECO:0000256" key="11">
    <source>
        <dbReference type="ARBA" id="ARBA00022989"/>
    </source>
</evidence>
<keyword evidence="14" id="KW-0325">Glycoprotein</keyword>
<dbReference type="Gene3D" id="3.30.200.20">
    <property type="entry name" value="Phosphorylase Kinase, domain 1"/>
    <property type="match status" value="1"/>
</dbReference>
<dbReference type="AlphaFoldDB" id="A0AAP0X1J9"/>
<comment type="catalytic activity">
    <reaction evidence="16">
        <text>L-threonyl-[protein] + ATP = O-phospho-L-threonyl-[protein] + ADP + H(+)</text>
        <dbReference type="Rhea" id="RHEA:46608"/>
        <dbReference type="Rhea" id="RHEA-COMP:11060"/>
        <dbReference type="Rhea" id="RHEA-COMP:11605"/>
        <dbReference type="ChEBI" id="CHEBI:15378"/>
        <dbReference type="ChEBI" id="CHEBI:30013"/>
        <dbReference type="ChEBI" id="CHEBI:30616"/>
        <dbReference type="ChEBI" id="CHEBI:61977"/>
        <dbReference type="ChEBI" id="CHEBI:456216"/>
    </reaction>
</comment>
<comment type="caution">
    <text evidence="23">The sequence shown here is derived from an EMBL/GenBank/DDBJ whole genome shotgun (WGS) entry which is preliminary data.</text>
</comment>
<keyword evidence="9" id="KW-0418">Kinase</keyword>
<evidence type="ECO:0000256" key="6">
    <source>
        <dbReference type="ARBA" id="ARBA00022729"/>
    </source>
</evidence>
<feature type="domain" description="Gnk2-homologous" evidence="22">
    <location>
        <begin position="136"/>
        <end position="244"/>
    </location>
</feature>
<dbReference type="PROSITE" id="PS00107">
    <property type="entry name" value="PROTEIN_KINASE_ATP"/>
    <property type="match status" value="1"/>
</dbReference>
<dbReference type="PANTHER" id="PTHR27002">
    <property type="entry name" value="RECEPTOR-LIKE SERINE/THREONINE-PROTEIN KINASE SD1-8"/>
    <property type="match status" value="1"/>
</dbReference>
<proteinExistence type="predicted"/>
<evidence type="ECO:0000256" key="1">
    <source>
        <dbReference type="ARBA" id="ARBA00004167"/>
    </source>
</evidence>
<evidence type="ECO:0000256" key="14">
    <source>
        <dbReference type="ARBA" id="ARBA00023180"/>
    </source>
</evidence>
<feature type="transmembrane region" description="Helical" evidence="19">
    <location>
        <begin position="279"/>
        <end position="303"/>
    </location>
</feature>
<keyword evidence="24" id="KW-1185">Reference proteome</keyword>
<dbReference type="Pfam" id="PF01657">
    <property type="entry name" value="Stress-antifung"/>
    <property type="match status" value="2"/>
</dbReference>
<evidence type="ECO:0000256" key="9">
    <source>
        <dbReference type="ARBA" id="ARBA00022777"/>
    </source>
</evidence>
<dbReference type="Pfam" id="PF07714">
    <property type="entry name" value="PK_Tyr_Ser-Thr"/>
    <property type="match status" value="1"/>
</dbReference>
<evidence type="ECO:0000256" key="7">
    <source>
        <dbReference type="ARBA" id="ARBA00022737"/>
    </source>
</evidence>
<evidence type="ECO:0000256" key="19">
    <source>
        <dbReference type="SAM" id="Phobius"/>
    </source>
</evidence>
<dbReference type="FunFam" id="3.30.430.20:FF:000002">
    <property type="entry name" value="Cysteine-rich receptor-like protein kinase 10"/>
    <property type="match status" value="1"/>
</dbReference>
<organism evidence="23 24">
    <name type="scientific">Liquidambar formosana</name>
    <name type="common">Formosan gum</name>
    <dbReference type="NCBI Taxonomy" id="63359"/>
    <lineage>
        <taxon>Eukaryota</taxon>
        <taxon>Viridiplantae</taxon>
        <taxon>Streptophyta</taxon>
        <taxon>Embryophyta</taxon>
        <taxon>Tracheophyta</taxon>
        <taxon>Spermatophyta</taxon>
        <taxon>Magnoliopsida</taxon>
        <taxon>eudicotyledons</taxon>
        <taxon>Gunneridae</taxon>
        <taxon>Pentapetalae</taxon>
        <taxon>Saxifragales</taxon>
        <taxon>Altingiaceae</taxon>
        <taxon>Liquidambar</taxon>
    </lineage>
</organism>
<keyword evidence="2" id="KW-0723">Serine/threonine-protein kinase</keyword>
<evidence type="ECO:0000259" key="21">
    <source>
        <dbReference type="PROSITE" id="PS50011"/>
    </source>
</evidence>
<keyword evidence="13" id="KW-0675">Receptor</keyword>
<evidence type="ECO:0000256" key="12">
    <source>
        <dbReference type="ARBA" id="ARBA00023136"/>
    </source>
</evidence>
<evidence type="ECO:0000256" key="5">
    <source>
        <dbReference type="ARBA" id="ARBA00022692"/>
    </source>
</evidence>
<accession>A0AAP0X1J9</accession>
<dbReference type="SMART" id="SM00220">
    <property type="entry name" value="S_TKc"/>
    <property type="match status" value="1"/>
</dbReference>
<dbReference type="Proteomes" id="UP001415857">
    <property type="component" value="Unassembled WGS sequence"/>
</dbReference>
<dbReference type="GO" id="GO:0042742">
    <property type="term" value="P:defense response to bacterium"/>
    <property type="evidence" value="ECO:0007669"/>
    <property type="project" value="TreeGrafter"/>
</dbReference>
<sequence>MAPSALLFSLSAILIIHLSLTTAQLPPYPFHNCSNTGNYTSNSAFPSNLNLTFSSLIANATNGDRFYNASYGQNSDKAYALFLCRGDISQSSCQSCIKENSEEIIGRCPNHKEAIIWDTECMVRYANRSIFSRMEEDPALYLTNANTMSDPDHFKATLASLMSSLVTRAVNVSSSNMFAAGDVNLTLFNNRLYALVQCTPDLSQSDCKKCLSESIGQIPVCCDGRRGGIVLRPSCNIRYEIYTFYDSAAAAPGLSPPATSSPSPPAAASPTKSSGNSSWRTIVIVVATIVFVVLLSTVCYCFISRKARKQQNAIKQDNVANDITTVQSLQLELGTIETATNNFSDDNKIGEGGFGSVYKGVLSEGQQIAVKRLSRGSGQGAQEFKNEVVLVAKLQHRNLVRLLGFCLEREEKILIYEFVPNKSLDYFLFDNAKRAQLDWSRRYKIIGGIARGMLYLHEDSRLRIIHRDLKASNVLLDEEMNPKIADFGMARIFGVDQTRGSTSRIAGTYGYMSPEYLMRGHFSIKSDVFSFGVLILEIVSGKKNSDFYQSNSAEDLLSYAWKHWRGDTPVELIDPTLIESYSRNEVSRCIHIGLLCVQEDPADRPSMASIILMLNSFSVTLPLPRQPAFFPNSRTESNMPAMGLESDQSTSKSMPSSVNEASITELYPR</sequence>
<evidence type="ECO:0000256" key="3">
    <source>
        <dbReference type="ARBA" id="ARBA00022553"/>
    </source>
</evidence>
<feature type="binding site" evidence="17">
    <location>
        <position position="371"/>
    </location>
    <ligand>
        <name>ATP</name>
        <dbReference type="ChEBI" id="CHEBI:30616"/>
    </ligand>
</feature>
<evidence type="ECO:0000256" key="10">
    <source>
        <dbReference type="ARBA" id="ARBA00022840"/>
    </source>
</evidence>
<dbReference type="InterPro" id="IPR038408">
    <property type="entry name" value="GNK2_sf"/>
</dbReference>
<evidence type="ECO:0000256" key="4">
    <source>
        <dbReference type="ARBA" id="ARBA00022679"/>
    </source>
</evidence>
<keyword evidence="5 19" id="KW-0812">Transmembrane</keyword>
<feature type="region of interest" description="Disordered" evidence="18">
    <location>
        <begin position="630"/>
        <end position="669"/>
    </location>
</feature>
<dbReference type="PROSITE" id="PS00108">
    <property type="entry name" value="PROTEIN_KINASE_ST"/>
    <property type="match status" value="1"/>
</dbReference>
<dbReference type="SUPFAM" id="SSF56112">
    <property type="entry name" value="Protein kinase-like (PK-like)"/>
    <property type="match status" value="1"/>
</dbReference>
<dbReference type="CDD" id="cd23509">
    <property type="entry name" value="Gnk2-like"/>
    <property type="match status" value="2"/>
</dbReference>
<keyword evidence="7" id="KW-0677">Repeat</keyword>
<dbReference type="PROSITE" id="PS50011">
    <property type="entry name" value="PROTEIN_KINASE_DOM"/>
    <property type="match status" value="1"/>
</dbReference>
<dbReference type="InterPro" id="IPR000719">
    <property type="entry name" value="Prot_kinase_dom"/>
</dbReference>
<evidence type="ECO:0000256" key="20">
    <source>
        <dbReference type="SAM" id="SignalP"/>
    </source>
</evidence>
<evidence type="ECO:0000256" key="17">
    <source>
        <dbReference type="PROSITE-ProRule" id="PRU10141"/>
    </source>
</evidence>
<keyword evidence="8 17" id="KW-0547">Nucleotide-binding</keyword>
<keyword evidence="4" id="KW-0808">Transferase</keyword>
<evidence type="ECO:0000256" key="13">
    <source>
        <dbReference type="ARBA" id="ARBA00023170"/>
    </source>
</evidence>
<keyword evidence="11 19" id="KW-1133">Transmembrane helix</keyword>
<protein>
    <recommendedName>
        <fullName evidence="25">Cysteine-rich receptor-like protein kinase 10</fullName>
    </recommendedName>
</protein>
<keyword evidence="3" id="KW-0597">Phosphoprotein</keyword>
<keyword evidence="10 17" id="KW-0067">ATP-binding</keyword>
<dbReference type="InterPro" id="IPR008271">
    <property type="entry name" value="Ser/Thr_kinase_AS"/>
</dbReference>
<dbReference type="InterPro" id="IPR001245">
    <property type="entry name" value="Ser-Thr/Tyr_kinase_cat_dom"/>
</dbReference>
<keyword evidence="12 19" id="KW-0472">Membrane</keyword>
<name>A0AAP0X1J9_LIQFO</name>
<evidence type="ECO:0000313" key="23">
    <source>
        <dbReference type="EMBL" id="KAK9285656.1"/>
    </source>
</evidence>
<comment type="catalytic activity">
    <reaction evidence="15">
        <text>L-seryl-[protein] + ATP = O-phospho-L-seryl-[protein] + ADP + H(+)</text>
        <dbReference type="Rhea" id="RHEA:17989"/>
        <dbReference type="Rhea" id="RHEA-COMP:9863"/>
        <dbReference type="Rhea" id="RHEA-COMP:11604"/>
        <dbReference type="ChEBI" id="CHEBI:15378"/>
        <dbReference type="ChEBI" id="CHEBI:29999"/>
        <dbReference type="ChEBI" id="CHEBI:30616"/>
        <dbReference type="ChEBI" id="CHEBI:83421"/>
        <dbReference type="ChEBI" id="CHEBI:456216"/>
    </reaction>
</comment>
<evidence type="ECO:0000256" key="8">
    <source>
        <dbReference type="ARBA" id="ARBA00022741"/>
    </source>
</evidence>
<dbReference type="PROSITE" id="PS51473">
    <property type="entry name" value="GNK2"/>
    <property type="match status" value="2"/>
</dbReference>
<evidence type="ECO:0000256" key="18">
    <source>
        <dbReference type="SAM" id="MobiDB-lite"/>
    </source>
</evidence>
<reference evidence="23 24" key="1">
    <citation type="journal article" date="2024" name="Plant J.">
        <title>Genome sequences and population genomics reveal climatic adaptation and genomic divergence between two closely related sweetgum species.</title>
        <authorList>
            <person name="Xu W.Q."/>
            <person name="Ren C.Q."/>
            <person name="Zhang X.Y."/>
            <person name="Comes H.P."/>
            <person name="Liu X.H."/>
            <person name="Li Y.G."/>
            <person name="Kettle C.J."/>
            <person name="Jalonen R."/>
            <person name="Gaisberger H."/>
            <person name="Ma Y.Z."/>
            <person name="Qiu Y.X."/>
        </authorList>
    </citation>
    <scope>NUCLEOTIDE SEQUENCE [LARGE SCALE GENOMIC DNA]</scope>
    <source>
        <strain evidence="23">Hangzhou</strain>
    </source>
</reference>
<feature type="domain" description="Gnk2-homologous" evidence="22">
    <location>
        <begin position="27"/>
        <end position="130"/>
    </location>
</feature>
<dbReference type="GO" id="GO:0006979">
    <property type="term" value="P:response to oxidative stress"/>
    <property type="evidence" value="ECO:0007669"/>
    <property type="project" value="UniProtKB-ARBA"/>
</dbReference>
<feature type="domain" description="Protein kinase" evidence="21">
    <location>
        <begin position="343"/>
        <end position="618"/>
    </location>
</feature>
<dbReference type="InterPro" id="IPR017441">
    <property type="entry name" value="Protein_kinase_ATP_BS"/>
</dbReference>
<feature type="region of interest" description="Disordered" evidence="18">
    <location>
        <begin position="255"/>
        <end position="276"/>
    </location>
</feature>
<gene>
    <name evidence="23" type="ORF">L1049_024855</name>
</gene>
<feature type="chain" id="PRO_5042912472" description="Cysteine-rich receptor-like protein kinase 10" evidence="20">
    <location>
        <begin position="24"/>
        <end position="669"/>
    </location>
</feature>
<evidence type="ECO:0000256" key="15">
    <source>
        <dbReference type="ARBA" id="ARBA00047558"/>
    </source>
</evidence>
<dbReference type="GO" id="GO:0004674">
    <property type="term" value="F:protein serine/threonine kinase activity"/>
    <property type="evidence" value="ECO:0007669"/>
    <property type="project" value="UniProtKB-KW"/>
</dbReference>
<feature type="signal peptide" evidence="20">
    <location>
        <begin position="1"/>
        <end position="23"/>
    </location>
</feature>
<dbReference type="EMBL" id="JBBPBK010000005">
    <property type="protein sequence ID" value="KAK9285656.1"/>
    <property type="molecule type" value="Genomic_DNA"/>
</dbReference>
<dbReference type="CDD" id="cd14066">
    <property type="entry name" value="STKc_IRAK"/>
    <property type="match status" value="1"/>
</dbReference>
<dbReference type="GO" id="GO:0005524">
    <property type="term" value="F:ATP binding"/>
    <property type="evidence" value="ECO:0007669"/>
    <property type="project" value="UniProtKB-UniRule"/>
</dbReference>
<dbReference type="InterPro" id="IPR002902">
    <property type="entry name" value="GNK2"/>
</dbReference>
<dbReference type="Gene3D" id="3.30.430.20">
    <property type="entry name" value="Gnk2 domain, C-X8-C-X2-C motif"/>
    <property type="match status" value="2"/>
</dbReference>
<dbReference type="FunFam" id="3.30.430.20:FF:000003">
    <property type="entry name" value="Cysteine-rich RLK (RECEPTOR-like protein kinase) 10"/>
    <property type="match status" value="1"/>
</dbReference>